<dbReference type="AlphaFoldDB" id="A0A550C764"/>
<dbReference type="Proteomes" id="UP000320762">
    <property type="component" value="Unassembled WGS sequence"/>
</dbReference>
<dbReference type="PANTHER" id="PTHR22715">
    <property type="entry name" value="TRANSFORMING GROWTH FACTOR BETA REGULATED GENE 1"/>
    <property type="match status" value="1"/>
</dbReference>
<dbReference type="PROSITE" id="PS51542">
    <property type="entry name" value="FYRN"/>
    <property type="match status" value="1"/>
</dbReference>
<keyword evidence="2" id="KW-0539">Nucleus</keyword>
<dbReference type="Gene3D" id="3.30.160.360">
    <property type="match status" value="1"/>
</dbReference>
<evidence type="ECO:0000256" key="1">
    <source>
        <dbReference type="ARBA" id="ARBA00004123"/>
    </source>
</evidence>
<feature type="region of interest" description="Disordered" evidence="3">
    <location>
        <begin position="687"/>
        <end position="725"/>
    </location>
</feature>
<feature type="compositionally biased region" description="Basic and acidic residues" evidence="3">
    <location>
        <begin position="149"/>
        <end position="164"/>
    </location>
</feature>
<dbReference type="InterPro" id="IPR040092">
    <property type="entry name" value="TBRG1"/>
</dbReference>
<comment type="subcellular location">
    <subcellularLocation>
        <location evidence="1">Nucleus</location>
    </subcellularLocation>
</comment>
<feature type="compositionally biased region" description="Pro residues" evidence="3">
    <location>
        <begin position="284"/>
        <end position="302"/>
    </location>
</feature>
<feature type="region of interest" description="Disordered" evidence="3">
    <location>
        <begin position="97"/>
        <end position="164"/>
    </location>
</feature>
<feature type="compositionally biased region" description="Low complexity" evidence="3">
    <location>
        <begin position="326"/>
        <end position="342"/>
    </location>
</feature>
<dbReference type="STRING" id="97359.A0A550C764"/>
<evidence type="ECO:0000313" key="5">
    <source>
        <dbReference type="Proteomes" id="UP000320762"/>
    </source>
</evidence>
<evidence type="ECO:0008006" key="6">
    <source>
        <dbReference type="Google" id="ProtNLM"/>
    </source>
</evidence>
<proteinExistence type="predicted"/>
<feature type="compositionally biased region" description="Pro residues" evidence="3">
    <location>
        <begin position="687"/>
        <end position="703"/>
    </location>
</feature>
<dbReference type="PANTHER" id="PTHR22715:SF0">
    <property type="entry name" value="TRANSFORMING GROWTH FACTOR BETA REGULATOR 1"/>
    <property type="match status" value="1"/>
</dbReference>
<comment type="caution">
    <text evidence="4">The sequence shown here is derived from an EMBL/GenBank/DDBJ whole genome shotgun (WGS) entry which is preliminary data.</text>
</comment>
<dbReference type="GO" id="GO:0005634">
    <property type="term" value="C:nucleus"/>
    <property type="evidence" value="ECO:0007669"/>
    <property type="project" value="UniProtKB-SubCell"/>
</dbReference>
<dbReference type="OrthoDB" id="285793at2759"/>
<organism evidence="4 5">
    <name type="scientific">Schizophyllum amplum</name>
    <dbReference type="NCBI Taxonomy" id="97359"/>
    <lineage>
        <taxon>Eukaryota</taxon>
        <taxon>Fungi</taxon>
        <taxon>Dikarya</taxon>
        <taxon>Basidiomycota</taxon>
        <taxon>Agaricomycotina</taxon>
        <taxon>Agaricomycetes</taxon>
        <taxon>Agaricomycetidae</taxon>
        <taxon>Agaricales</taxon>
        <taxon>Schizophyllaceae</taxon>
        <taxon>Schizophyllum</taxon>
    </lineage>
</organism>
<feature type="compositionally biased region" description="Low complexity" evidence="3">
    <location>
        <begin position="214"/>
        <end position="240"/>
    </location>
</feature>
<keyword evidence="5" id="KW-1185">Reference proteome</keyword>
<feature type="compositionally biased region" description="Polar residues" evidence="3">
    <location>
        <begin position="110"/>
        <end position="123"/>
    </location>
</feature>
<dbReference type="InterPro" id="IPR003889">
    <property type="entry name" value="FYrich_C"/>
</dbReference>
<accession>A0A550C764</accession>
<feature type="region of interest" description="Disordered" evidence="3">
    <location>
        <begin position="68"/>
        <end position="87"/>
    </location>
</feature>
<dbReference type="EMBL" id="VDMD01000021">
    <property type="protein sequence ID" value="TRM60637.1"/>
    <property type="molecule type" value="Genomic_DNA"/>
</dbReference>
<feature type="compositionally biased region" description="Polar residues" evidence="3">
    <location>
        <begin position="73"/>
        <end position="83"/>
    </location>
</feature>
<sequence length="725" mass="77544">MFVTGLFGCSPSSLALNHHQLQLDGRARPSNDMNYTPTATATQSTSALSGVLPPFFAAHHPAISSFSDALEASHSQDTNGSQRTLKRSRDALDEVRHLQNDPPHDPVIGSYTQSHSDATSSSPDAKHHDDLSRAGSAESCTPQAPPVAHLEHADIEPSRKRLRTNEHHEELTFDPETIAVAMTGNQSHSIPSQVSSTLIGNVTPHTSSGEGSTSPIPQGSSGASGQPASATEQSPSNSSTPAPPTSTPSHNVNPYSLYYSAASLYGNPYYYLTAMYSPGGFAPAPQPAPQQSPPQQAPPPLTQQPTQQPTQQQQQQQPQPQPQPQPQLQRQQQQRSPEPARQVRPKRLKSHTVISKSYSIPLVPRDRNRKPMLPLNVGIMTVITLGEVCTREHFHTERYIFPVGYEVTRRYLSTIDPNAEVVYHCTILDGGDGPKFQVIPADRPTNPIIAGTATGAWSGIIKQANAIRNRQHSNSVSGPDFFGLGQNTIKHLIQELPNATALRDYVWQNFVEGGPLGGRHAAVIPALPEEYDATMPMSAMIAQERLKEQQQTSQAPQTQHSYYPPHVAAQQPGRPRPIHPSPPPAPVDTSMVPITGRGQNHYPAYQASSPNAPSPQAAYQAIMASFPGGPPPGFFQMFPPGAYPAELPPGFMPTGMMMPPGAMVPMGTMIPPGAIPVGAMPMPMNGAPPPGMVPQGTPPPGTVPPGAVSAMPPPPEVSPPSATVE</sequence>
<dbReference type="PROSITE" id="PS51543">
    <property type="entry name" value="FYRC"/>
    <property type="match status" value="1"/>
</dbReference>
<dbReference type="SMART" id="SM00541">
    <property type="entry name" value="FYRN"/>
    <property type="match status" value="1"/>
</dbReference>
<evidence type="ECO:0000313" key="4">
    <source>
        <dbReference type="EMBL" id="TRM60637.1"/>
    </source>
</evidence>
<feature type="compositionally biased region" description="Polar residues" evidence="3">
    <location>
        <begin position="185"/>
        <end position="213"/>
    </location>
</feature>
<dbReference type="Pfam" id="PF05965">
    <property type="entry name" value="FYRC"/>
    <property type="match status" value="1"/>
</dbReference>
<feature type="region of interest" description="Disordered" evidence="3">
    <location>
        <begin position="544"/>
        <end position="594"/>
    </location>
</feature>
<feature type="region of interest" description="Disordered" evidence="3">
    <location>
        <begin position="185"/>
        <end position="251"/>
    </location>
</feature>
<name>A0A550C764_9AGAR</name>
<dbReference type="Pfam" id="PF05964">
    <property type="entry name" value="FYRN"/>
    <property type="match status" value="1"/>
</dbReference>
<feature type="compositionally biased region" description="Pro residues" evidence="3">
    <location>
        <begin position="574"/>
        <end position="586"/>
    </location>
</feature>
<evidence type="ECO:0000256" key="3">
    <source>
        <dbReference type="SAM" id="MobiDB-lite"/>
    </source>
</evidence>
<protein>
    <recommendedName>
        <fullName evidence="6">F/Y rich C-terminus-domain-containing protein</fullName>
    </recommendedName>
</protein>
<reference evidence="4 5" key="1">
    <citation type="journal article" date="2019" name="New Phytol.">
        <title>Comparative genomics reveals unique wood-decay strategies and fruiting body development in the Schizophyllaceae.</title>
        <authorList>
            <person name="Almasi E."/>
            <person name="Sahu N."/>
            <person name="Krizsan K."/>
            <person name="Balint B."/>
            <person name="Kovacs G.M."/>
            <person name="Kiss B."/>
            <person name="Cseklye J."/>
            <person name="Drula E."/>
            <person name="Henrissat B."/>
            <person name="Nagy I."/>
            <person name="Chovatia M."/>
            <person name="Adam C."/>
            <person name="LaButti K."/>
            <person name="Lipzen A."/>
            <person name="Riley R."/>
            <person name="Grigoriev I.V."/>
            <person name="Nagy L.G."/>
        </authorList>
    </citation>
    <scope>NUCLEOTIDE SEQUENCE [LARGE SCALE GENOMIC DNA]</scope>
    <source>
        <strain evidence="4 5">NL-1724</strain>
    </source>
</reference>
<dbReference type="InterPro" id="IPR003888">
    <property type="entry name" value="FYrich_N"/>
</dbReference>
<evidence type="ECO:0000256" key="2">
    <source>
        <dbReference type="ARBA" id="ARBA00023242"/>
    </source>
</evidence>
<feature type="compositionally biased region" description="Low complexity" evidence="3">
    <location>
        <begin position="303"/>
        <end position="318"/>
    </location>
</feature>
<dbReference type="GO" id="GO:0051726">
    <property type="term" value="P:regulation of cell cycle"/>
    <property type="evidence" value="ECO:0007669"/>
    <property type="project" value="TreeGrafter"/>
</dbReference>
<feature type="compositionally biased region" description="Low complexity" evidence="3">
    <location>
        <begin position="549"/>
        <end position="559"/>
    </location>
</feature>
<feature type="region of interest" description="Disordered" evidence="3">
    <location>
        <begin position="282"/>
        <end position="350"/>
    </location>
</feature>
<gene>
    <name evidence="4" type="ORF">BD626DRAFT_549614</name>
</gene>